<evidence type="ECO:0000313" key="5">
    <source>
        <dbReference type="EMBL" id="MBC8558959.1"/>
    </source>
</evidence>
<dbReference type="AlphaFoldDB" id="A0A926I6G3"/>
<dbReference type="GO" id="GO:0005737">
    <property type="term" value="C:cytoplasm"/>
    <property type="evidence" value="ECO:0007669"/>
    <property type="project" value="UniProtKB-ARBA"/>
</dbReference>
<protein>
    <submittedName>
        <fullName evidence="5">GPP34 family phosphoprotein</fullName>
    </submittedName>
</protein>
<keyword evidence="2" id="KW-0333">Golgi apparatus</keyword>
<dbReference type="InterPro" id="IPR038261">
    <property type="entry name" value="GPP34-like_sf"/>
</dbReference>
<evidence type="ECO:0000256" key="1">
    <source>
        <dbReference type="ARBA" id="ARBA00004255"/>
    </source>
</evidence>
<keyword evidence="4" id="KW-0472">Membrane</keyword>
<reference evidence="5" key="1">
    <citation type="submission" date="2020-08" db="EMBL/GenBank/DDBJ databases">
        <title>Genome public.</title>
        <authorList>
            <person name="Liu C."/>
            <person name="Sun Q."/>
        </authorList>
    </citation>
    <scope>NUCLEOTIDE SEQUENCE</scope>
    <source>
        <strain evidence="5">NSJ-33</strain>
    </source>
</reference>
<dbReference type="EMBL" id="JACRSV010000001">
    <property type="protein sequence ID" value="MBC8558959.1"/>
    <property type="molecule type" value="Genomic_DNA"/>
</dbReference>
<dbReference type="Gene3D" id="1.10.3630.10">
    <property type="entry name" value="yeast vps74-n-term truncation variant domain like"/>
    <property type="match status" value="1"/>
</dbReference>
<dbReference type="GO" id="GO:0070273">
    <property type="term" value="F:phosphatidylinositol-4-phosphate binding"/>
    <property type="evidence" value="ECO:0007669"/>
    <property type="project" value="InterPro"/>
</dbReference>
<dbReference type="GO" id="GO:0012505">
    <property type="term" value="C:endomembrane system"/>
    <property type="evidence" value="ECO:0007669"/>
    <property type="project" value="UniProtKB-ARBA"/>
</dbReference>
<dbReference type="RefSeq" id="WP_249293853.1">
    <property type="nucleotide sequence ID" value="NZ_JACRSV010000001.1"/>
</dbReference>
<comment type="caution">
    <text evidence="5">The sequence shown here is derived from an EMBL/GenBank/DDBJ whole genome shotgun (WGS) entry which is preliminary data.</text>
</comment>
<name>A0A926I6G3_9FIRM</name>
<evidence type="ECO:0000256" key="4">
    <source>
        <dbReference type="ARBA" id="ARBA00023136"/>
    </source>
</evidence>
<dbReference type="Proteomes" id="UP000610760">
    <property type="component" value="Unassembled WGS sequence"/>
</dbReference>
<evidence type="ECO:0000256" key="3">
    <source>
        <dbReference type="ARBA" id="ARBA00023121"/>
    </source>
</evidence>
<comment type="subcellular location">
    <subcellularLocation>
        <location evidence="1">Golgi apparatus membrane</location>
        <topology evidence="1">Peripheral membrane protein</topology>
        <orientation evidence="1">Cytoplasmic side</orientation>
    </subcellularLocation>
</comment>
<keyword evidence="3" id="KW-0446">Lipid-binding</keyword>
<keyword evidence="6" id="KW-1185">Reference proteome</keyword>
<organism evidence="5 6">
    <name type="scientific">Fumia xinanensis</name>
    <dbReference type="NCBI Taxonomy" id="2763659"/>
    <lineage>
        <taxon>Bacteria</taxon>
        <taxon>Bacillati</taxon>
        <taxon>Bacillota</taxon>
        <taxon>Clostridia</taxon>
        <taxon>Eubacteriales</taxon>
        <taxon>Oscillospiraceae</taxon>
        <taxon>Fumia</taxon>
    </lineage>
</organism>
<accession>A0A926I6G3</accession>
<evidence type="ECO:0000313" key="6">
    <source>
        <dbReference type="Proteomes" id="UP000610760"/>
    </source>
</evidence>
<proteinExistence type="predicted"/>
<evidence type="ECO:0000256" key="2">
    <source>
        <dbReference type="ARBA" id="ARBA00023034"/>
    </source>
</evidence>
<sequence>MKELNLVQEYAVCAMAGRKNLKLLRNDYPHIVCAVGAVFCQMIMDGNLELDEKKRIVLTGKVPEGIGYMRELWQKIGDKKPMTLQRWLQDLTYNFTTKKVIFIYDGLIESLREAGCIETVTKKGLFGLKRLEQVKKDCADAVVEKIRAEFLEEGELSDETTTLSALLYHSGELKRYFSKYEEKEMKKRLKEVKKDELASIVKKALDDIQMVMMAVIASSSSGGN</sequence>
<gene>
    <name evidence="5" type="ORF">H8710_02630</name>
</gene>
<dbReference type="Pfam" id="PF05719">
    <property type="entry name" value="GPP34"/>
    <property type="match status" value="1"/>
</dbReference>
<dbReference type="InterPro" id="IPR008628">
    <property type="entry name" value="GPP34-like"/>
</dbReference>